<feature type="domain" description="DJ-1/PfpI" evidence="1">
    <location>
        <begin position="43"/>
        <end position="153"/>
    </location>
</feature>
<gene>
    <name evidence="2" type="ORF">IRZ65_19655</name>
    <name evidence="3" type="ORF">NCTC11842_05184</name>
</gene>
<protein>
    <submittedName>
        <fullName evidence="2">DJ-1/PfpI family protein</fullName>
    </submittedName>
    <submittedName>
        <fullName evidence="3">Intracellular protease, PfpI family</fullName>
    </submittedName>
</protein>
<evidence type="ECO:0000313" key="5">
    <source>
        <dbReference type="Proteomes" id="UP000626180"/>
    </source>
</evidence>
<evidence type="ECO:0000313" key="4">
    <source>
        <dbReference type="Proteomes" id="UP000250443"/>
    </source>
</evidence>
<proteinExistence type="predicted"/>
<dbReference type="Proteomes" id="UP000250443">
    <property type="component" value="Unassembled WGS sequence"/>
</dbReference>
<keyword evidence="5" id="KW-1185">Reference proteome</keyword>
<dbReference type="GO" id="GO:0006508">
    <property type="term" value="P:proteolysis"/>
    <property type="evidence" value="ECO:0007669"/>
    <property type="project" value="UniProtKB-KW"/>
</dbReference>
<dbReference type="InterPro" id="IPR029062">
    <property type="entry name" value="Class_I_gatase-like"/>
</dbReference>
<evidence type="ECO:0000259" key="1">
    <source>
        <dbReference type="Pfam" id="PF01965"/>
    </source>
</evidence>
<sequence>MSRIAAVSTTTSLLPKDMLDIVSFWRQAGHETCMFLCDDQAPLAHIDPVEFDALVVLGSSDTLCPLGYNESLWNSVQGFDAIKKTVAGIGTGALVLAHAGLLVGKRATCNPTPAVIADLKLHGALYSNESPVVAGWIVTATRGGTHSFAEAVLDNLAAAKAPRFHLQGATQ</sequence>
<evidence type="ECO:0000313" key="2">
    <source>
        <dbReference type="EMBL" id="MBF8642887.1"/>
    </source>
</evidence>
<name>A0A2X2CXC6_PSELU</name>
<dbReference type="Gene3D" id="3.40.50.880">
    <property type="match status" value="1"/>
</dbReference>
<dbReference type="Proteomes" id="UP000626180">
    <property type="component" value="Unassembled WGS sequence"/>
</dbReference>
<evidence type="ECO:0000313" key="3">
    <source>
        <dbReference type="EMBL" id="SPZ13442.1"/>
    </source>
</evidence>
<organism evidence="3 4">
    <name type="scientific">Pseudomonas luteola</name>
    <dbReference type="NCBI Taxonomy" id="47886"/>
    <lineage>
        <taxon>Bacteria</taxon>
        <taxon>Pseudomonadati</taxon>
        <taxon>Pseudomonadota</taxon>
        <taxon>Gammaproteobacteria</taxon>
        <taxon>Pseudomonadales</taxon>
        <taxon>Pseudomonadaceae</taxon>
        <taxon>Pseudomonas</taxon>
    </lineage>
</organism>
<keyword evidence="3" id="KW-0378">Hydrolase</keyword>
<keyword evidence="3" id="KW-0645">Protease</keyword>
<dbReference type="RefSeq" id="WP_010798650.1">
    <property type="nucleotide sequence ID" value="NZ_CP069263.1"/>
</dbReference>
<dbReference type="InterPro" id="IPR002818">
    <property type="entry name" value="DJ-1/PfpI"/>
</dbReference>
<reference evidence="3 4" key="1">
    <citation type="submission" date="2018-06" db="EMBL/GenBank/DDBJ databases">
        <authorList>
            <consortium name="Pathogen Informatics"/>
            <person name="Doyle S."/>
        </authorList>
    </citation>
    <scope>NUCLEOTIDE SEQUENCE [LARGE SCALE GENOMIC DNA]</scope>
    <source>
        <strain evidence="3 4">NCTC11842</strain>
    </source>
</reference>
<dbReference type="SUPFAM" id="SSF52317">
    <property type="entry name" value="Class I glutamine amidotransferase-like"/>
    <property type="match status" value="1"/>
</dbReference>
<dbReference type="GO" id="GO:0008233">
    <property type="term" value="F:peptidase activity"/>
    <property type="evidence" value="ECO:0007669"/>
    <property type="project" value="UniProtKB-KW"/>
</dbReference>
<dbReference type="EMBL" id="JADMCD010000012">
    <property type="protein sequence ID" value="MBF8642887.1"/>
    <property type="molecule type" value="Genomic_DNA"/>
</dbReference>
<reference evidence="2 5" key="2">
    <citation type="submission" date="2020-10" db="EMBL/GenBank/DDBJ databases">
        <title>Genome sequences of Pseudomonas isolates.</title>
        <authorList>
            <person name="Wessels L."/>
            <person name="Reich F."/>
            <person name="Hammerl J."/>
        </authorList>
    </citation>
    <scope>NUCLEOTIDE SEQUENCE [LARGE SCALE GENOMIC DNA]</scope>
    <source>
        <strain evidence="2 5">20-MO00624-0</strain>
    </source>
</reference>
<dbReference type="AlphaFoldDB" id="A0A2X2CXC6"/>
<dbReference type="EMBL" id="UAUF01000014">
    <property type="protein sequence ID" value="SPZ13442.1"/>
    <property type="molecule type" value="Genomic_DNA"/>
</dbReference>
<dbReference type="Pfam" id="PF01965">
    <property type="entry name" value="DJ-1_PfpI"/>
    <property type="match status" value="1"/>
</dbReference>
<accession>A0A2X2CXC6</accession>